<accession>A0ACC0CJU6</accession>
<gene>
    <name evidence="1" type="ORF">F4821DRAFT_251064</name>
</gene>
<evidence type="ECO:0000313" key="1">
    <source>
        <dbReference type="EMBL" id="KAI6080618.1"/>
    </source>
</evidence>
<proteinExistence type="predicted"/>
<comment type="caution">
    <text evidence="1">The sequence shown here is derived from an EMBL/GenBank/DDBJ whole genome shotgun (WGS) entry which is preliminary data.</text>
</comment>
<reference evidence="1 2" key="1">
    <citation type="journal article" date="2022" name="New Phytol.">
        <title>Ecological generalism drives hyperdiversity of secondary metabolite gene clusters in xylarialean endophytes.</title>
        <authorList>
            <person name="Franco M.E.E."/>
            <person name="Wisecaver J.H."/>
            <person name="Arnold A.E."/>
            <person name="Ju Y.M."/>
            <person name="Slot J.C."/>
            <person name="Ahrendt S."/>
            <person name="Moore L.P."/>
            <person name="Eastman K.E."/>
            <person name="Scott K."/>
            <person name="Konkel Z."/>
            <person name="Mondo S.J."/>
            <person name="Kuo A."/>
            <person name="Hayes R.D."/>
            <person name="Haridas S."/>
            <person name="Andreopoulos B."/>
            <person name="Riley R."/>
            <person name="LaButti K."/>
            <person name="Pangilinan J."/>
            <person name="Lipzen A."/>
            <person name="Amirebrahimi M."/>
            <person name="Yan J."/>
            <person name="Adam C."/>
            <person name="Keymanesh K."/>
            <person name="Ng V."/>
            <person name="Louie K."/>
            <person name="Northen T."/>
            <person name="Drula E."/>
            <person name="Henrissat B."/>
            <person name="Hsieh H.M."/>
            <person name="Youens-Clark K."/>
            <person name="Lutzoni F."/>
            <person name="Miadlikowska J."/>
            <person name="Eastwood D.C."/>
            <person name="Hamelin R.C."/>
            <person name="Grigoriev I.V."/>
            <person name="U'Ren J.M."/>
        </authorList>
    </citation>
    <scope>NUCLEOTIDE SEQUENCE [LARGE SCALE GENOMIC DNA]</scope>
    <source>
        <strain evidence="1 2">ER1909</strain>
    </source>
</reference>
<evidence type="ECO:0000313" key="2">
    <source>
        <dbReference type="Proteomes" id="UP001497680"/>
    </source>
</evidence>
<dbReference type="EMBL" id="MU394431">
    <property type="protein sequence ID" value="KAI6080618.1"/>
    <property type="molecule type" value="Genomic_DNA"/>
</dbReference>
<dbReference type="Proteomes" id="UP001497680">
    <property type="component" value="Unassembled WGS sequence"/>
</dbReference>
<keyword evidence="2" id="KW-1185">Reference proteome</keyword>
<organism evidence="1 2">
    <name type="scientific">Hypoxylon rubiginosum</name>
    <dbReference type="NCBI Taxonomy" id="110542"/>
    <lineage>
        <taxon>Eukaryota</taxon>
        <taxon>Fungi</taxon>
        <taxon>Dikarya</taxon>
        <taxon>Ascomycota</taxon>
        <taxon>Pezizomycotina</taxon>
        <taxon>Sordariomycetes</taxon>
        <taxon>Xylariomycetidae</taxon>
        <taxon>Xylariales</taxon>
        <taxon>Hypoxylaceae</taxon>
        <taxon>Hypoxylon</taxon>
    </lineage>
</organism>
<protein>
    <submittedName>
        <fullName evidence="1">Uncharacterized protein</fullName>
    </submittedName>
</protein>
<name>A0ACC0CJU6_9PEZI</name>
<sequence length="446" mass="50675">MSTDTVISVPTNGQPILSDTTDAMPTSPPDYSSSNSNDTNLSEIPSDVNGGSQDFGETRLKRIKHFVDDLNKASQYIVAPRQIYSNIIALVVHWDESISDRPHIGKNAQDLCKLLEDEYGFDVGSGPFKIPEERAQSKFVHELIARQNKLGGKKAEKNLSILYYGGHAELKDNLPVWRSRQSGHRNGTLKWHECQTYLEDFESDIVMIFDCCYGGSMIDQTFDRNFNRNCEILMASAEKKKASGLKNFSFTAAVVDALREEGKERQGCDMRRLHVILSNKSTGLKVYPYYAWLSRPMGPSIRLTSMRPSHNASDSKFPRTPPRPLAESDARVLMKVTFEDPTENPDERKQEFEGFLQWRPGNLLEVQWGAGKEQEVMMHGFFKTESSSAIISMPMELWDSLPQRAAYEFLSVIRSGDQRMDILKPETSCMRCQRRCDTCRHSDSER</sequence>